<evidence type="ECO:0000313" key="3">
    <source>
        <dbReference type="Proteomes" id="UP001434337"/>
    </source>
</evidence>
<dbReference type="PANTHER" id="PTHR31528:SF15">
    <property type="entry name" value="RIBOFLAVIN-BINDING PROTEIN RIBY"/>
    <property type="match status" value="1"/>
</dbReference>
<dbReference type="Pfam" id="PF09084">
    <property type="entry name" value="NMT1"/>
    <property type="match status" value="1"/>
</dbReference>
<dbReference type="EMBL" id="CP115965">
    <property type="protein sequence ID" value="WZW99403.1"/>
    <property type="molecule type" value="Genomic_DNA"/>
</dbReference>
<dbReference type="PANTHER" id="PTHR31528">
    <property type="entry name" value="4-AMINO-5-HYDROXYMETHYL-2-METHYLPYRIMIDINE PHOSPHATE SYNTHASE THI11-RELATED"/>
    <property type="match status" value="1"/>
</dbReference>
<dbReference type="SUPFAM" id="SSF53850">
    <property type="entry name" value="Periplasmic binding protein-like II"/>
    <property type="match status" value="1"/>
</dbReference>
<keyword evidence="3" id="KW-1185">Reference proteome</keyword>
<reference evidence="2 3" key="1">
    <citation type="journal article" date="2023" name="Environ Microbiome">
        <title>A coral-associated actinobacterium mitigates coral bleaching under heat stress.</title>
        <authorList>
            <person name="Li J."/>
            <person name="Zou Y."/>
            <person name="Li Q."/>
            <person name="Zhang J."/>
            <person name="Bourne D.G."/>
            <person name="Lyu Y."/>
            <person name="Liu C."/>
            <person name="Zhang S."/>
        </authorList>
    </citation>
    <scope>NUCLEOTIDE SEQUENCE [LARGE SCALE GENOMIC DNA]</scope>
    <source>
        <strain evidence="2 3">SCSIO 13291</strain>
    </source>
</reference>
<sequence length="351" mass="35662">MHTPRHPAPAPARMLSRRTALGAGLAGAAGLAALASGCARTPAPTSGPPAATIGLTYIPDIQFAPFYVAEAEGLFADAGVAAELRHHGAQEGLFTALAAGQEQYVIAGGDELVQARAQGVDAVAIAQYYRRYPVGVIVPDASPVVAPGDLRGRSVGVPARSGETWFGLQALLAESGLTEADVSVVEIGYTQQAALATGQVEAVVGFVNNDQVQFINAGIPTRVVPLTASGEVPLVSIVLATTRAELDARGPVATAVATGMVAGVAQAVSAPASAIEAARAHMPTLGEPGAEAAARATLEATIPLWTDDAGLVEGALDPQAWDAMTTFMWERGLIAAPVDPALAMTNDHVSS</sequence>
<dbReference type="InterPro" id="IPR015168">
    <property type="entry name" value="SsuA/THI5"/>
</dbReference>
<dbReference type="RefSeq" id="WP_342373109.1">
    <property type="nucleotide sequence ID" value="NZ_CP115965.1"/>
</dbReference>
<dbReference type="Proteomes" id="UP001434337">
    <property type="component" value="Chromosome"/>
</dbReference>
<dbReference type="InterPro" id="IPR006311">
    <property type="entry name" value="TAT_signal"/>
</dbReference>
<evidence type="ECO:0000313" key="2">
    <source>
        <dbReference type="EMBL" id="WZW99403.1"/>
    </source>
</evidence>
<gene>
    <name evidence="2" type="ORF">PCC79_04160</name>
</gene>
<dbReference type="PROSITE" id="PS51318">
    <property type="entry name" value="TAT"/>
    <property type="match status" value="1"/>
</dbReference>
<dbReference type="InterPro" id="IPR027939">
    <property type="entry name" value="NMT1/THI5"/>
</dbReference>
<dbReference type="Gene3D" id="3.40.190.10">
    <property type="entry name" value="Periplasmic binding protein-like II"/>
    <property type="match status" value="2"/>
</dbReference>
<protein>
    <submittedName>
        <fullName evidence="2">ABC transporter substrate-binding protein</fullName>
    </submittedName>
</protein>
<organism evidence="2 3">
    <name type="scientific">Propioniciclava soli</name>
    <dbReference type="NCBI Taxonomy" id="2775081"/>
    <lineage>
        <taxon>Bacteria</taxon>
        <taxon>Bacillati</taxon>
        <taxon>Actinomycetota</taxon>
        <taxon>Actinomycetes</taxon>
        <taxon>Propionibacteriales</taxon>
        <taxon>Propionibacteriaceae</taxon>
        <taxon>Propioniciclava</taxon>
    </lineage>
</organism>
<name>A0ABZ3CA60_9ACTN</name>
<evidence type="ECO:0000259" key="1">
    <source>
        <dbReference type="Pfam" id="PF09084"/>
    </source>
</evidence>
<accession>A0ABZ3CA60</accession>
<proteinExistence type="predicted"/>
<feature type="domain" description="SsuA/THI5-like" evidence="1">
    <location>
        <begin position="62"/>
        <end position="274"/>
    </location>
</feature>